<evidence type="ECO:0000313" key="4">
    <source>
        <dbReference type="Proteomes" id="UP000295157"/>
    </source>
</evidence>
<dbReference type="OrthoDB" id="9791166at2"/>
<dbReference type="PANTHER" id="PTHR34219">
    <property type="entry name" value="IRON-REGULATED INNER MEMBRANE PROTEIN-RELATED"/>
    <property type="match status" value="1"/>
</dbReference>
<keyword evidence="2" id="KW-0472">Membrane</keyword>
<dbReference type="PANTHER" id="PTHR34219:SF1">
    <property type="entry name" value="PEPSY DOMAIN-CONTAINING PROTEIN"/>
    <property type="match status" value="1"/>
</dbReference>
<feature type="non-terminal residue" evidence="3">
    <location>
        <position position="1"/>
    </location>
</feature>
<dbReference type="Proteomes" id="UP000295157">
    <property type="component" value="Unassembled WGS sequence"/>
</dbReference>
<feature type="transmembrane region" description="Helical" evidence="2">
    <location>
        <begin position="151"/>
        <end position="171"/>
    </location>
</feature>
<organism evidence="3 4">
    <name type="scientific">Nonomuraea longispora</name>
    <dbReference type="NCBI Taxonomy" id="1848320"/>
    <lineage>
        <taxon>Bacteria</taxon>
        <taxon>Bacillati</taxon>
        <taxon>Actinomycetota</taxon>
        <taxon>Actinomycetes</taxon>
        <taxon>Streptosporangiales</taxon>
        <taxon>Streptosporangiaceae</taxon>
        <taxon>Nonomuraea</taxon>
    </lineage>
</organism>
<feature type="compositionally biased region" description="Basic and acidic residues" evidence="1">
    <location>
        <begin position="415"/>
        <end position="428"/>
    </location>
</feature>
<comment type="caution">
    <text evidence="3">The sequence shown here is derived from an EMBL/GenBank/DDBJ whole genome shotgun (WGS) entry which is preliminary data.</text>
</comment>
<name>A0A4R4MDL7_9ACTN</name>
<proteinExistence type="predicted"/>
<keyword evidence="2" id="KW-0812">Transmembrane</keyword>
<feature type="compositionally biased region" description="Basic and acidic residues" evidence="1">
    <location>
        <begin position="385"/>
        <end position="399"/>
    </location>
</feature>
<keyword evidence="4" id="KW-1185">Reference proteome</keyword>
<reference evidence="3 4" key="1">
    <citation type="submission" date="2019-02" db="EMBL/GenBank/DDBJ databases">
        <title>Draft genome sequences of novel Actinobacteria.</title>
        <authorList>
            <person name="Sahin N."/>
            <person name="Ay H."/>
            <person name="Saygin H."/>
        </authorList>
    </citation>
    <scope>NUCLEOTIDE SEQUENCE [LARGE SCALE GENOMIC DNA]</scope>
    <source>
        <strain evidence="3 4">KC201</strain>
    </source>
</reference>
<feature type="compositionally biased region" description="Basic residues" evidence="1">
    <location>
        <begin position="341"/>
        <end position="384"/>
    </location>
</feature>
<dbReference type="AlphaFoldDB" id="A0A4R4MDL7"/>
<accession>A0A4R4MDL7</accession>
<evidence type="ECO:0000256" key="1">
    <source>
        <dbReference type="SAM" id="MobiDB-lite"/>
    </source>
</evidence>
<feature type="region of interest" description="Disordered" evidence="1">
    <location>
        <begin position="227"/>
        <end position="476"/>
    </location>
</feature>
<feature type="compositionally biased region" description="Basic residues" evidence="1">
    <location>
        <begin position="277"/>
        <end position="295"/>
    </location>
</feature>
<sequence length="476" mass="51865">APSPASSQRYRVVWRWHFYAGLFVAPVLLVLAVTGSIYLFKEPFEAWRYQDVRTLAEPVTAPRPLSEQIAAAQSTLPGTPVMSVIPPTSPDRTTRVILQGSESGPFAEGISVYVDPATAQVVGRIDDSATFMRVVRTVHGELMSGTVGDRIVEIAACWALILVATGTYLWWSGRRTRTKPARSGRGRLRRVHIVTGVGGGAVVVFLVLSGLPWSGVWGDGLQRIQAGTGSTTPSADDYPNTSAPPLSGDLSDHPDAKVPWAAERLPVPPSGDEHAGHGRRAAARRPARRSRPHRRQAQDQAVPGRRVRRQGAASRRAARRLHDRDRPPPGPVGRADPPRRPVQRPRARLVRLGRVRRHGQGRRAGHRAARRPQVRHRQPGRHARRLPDPDHAGRHRDVDVVEAPPARPGRRSRPRHEPAHGVRRDGHHGAARPAVPAGGRHDGRGAAAGLAGAAPDPGGRARVRLTPLVSMRWSPR</sequence>
<gene>
    <name evidence="3" type="ORF">E1267_43275</name>
</gene>
<dbReference type="EMBL" id="SMJZ01000384">
    <property type="protein sequence ID" value="TDB93710.1"/>
    <property type="molecule type" value="Genomic_DNA"/>
</dbReference>
<evidence type="ECO:0000256" key="2">
    <source>
        <dbReference type="SAM" id="Phobius"/>
    </source>
</evidence>
<keyword evidence="2" id="KW-1133">Transmembrane helix</keyword>
<feature type="compositionally biased region" description="Polar residues" evidence="1">
    <location>
        <begin position="227"/>
        <end position="244"/>
    </location>
</feature>
<feature type="transmembrane region" description="Helical" evidence="2">
    <location>
        <begin position="16"/>
        <end position="40"/>
    </location>
</feature>
<dbReference type="Pfam" id="PF03929">
    <property type="entry name" value="PepSY_TM"/>
    <property type="match status" value="1"/>
</dbReference>
<feature type="compositionally biased region" description="Low complexity" evidence="1">
    <location>
        <begin position="445"/>
        <end position="460"/>
    </location>
</feature>
<evidence type="ECO:0000313" key="3">
    <source>
        <dbReference type="EMBL" id="TDB93710.1"/>
    </source>
</evidence>
<feature type="transmembrane region" description="Helical" evidence="2">
    <location>
        <begin position="191"/>
        <end position="213"/>
    </location>
</feature>
<protein>
    <submittedName>
        <fullName evidence="3">PepSY domain-containing protein</fullName>
    </submittedName>
</protein>
<dbReference type="InterPro" id="IPR005625">
    <property type="entry name" value="PepSY-ass_TM"/>
</dbReference>